<evidence type="ECO:0008006" key="4">
    <source>
        <dbReference type="Google" id="ProtNLM"/>
    </source>
</evidence>
<dbReference type="SUPFAM" id="SSF81321">
    <property type="entry name" value="Family A G protein-coupled receptor-like"/>
    <property type="match status" value="1"/>
</dbReference>
<accession>A0A2T7Q060</accession>
<name>A0A2T7Q060_POMCA</name>
<comment type="caution">
    <text evidence="2">The sequence shown here is derived from an EMBL/GenBank/DDBJ whole genome shotgun (WGS) entry which is preliminary data.</text>
</comment>
<dbReference type="Proteomes" id="UP000245119">
    <property type="component" value="Linkage Group LG1"/>
</dbReference>
<organism evidence="2 3">
    <name type="scientific">Pomacea canaliculata</name>
    <name type="common">Golden apple snail</name>
    <dbReference type="NCBI Taxonomy" id="400727"/>
    <lineage>
        <taxon>Eukaryota</taxon>
        <taxon>Metazoa</taxon>
        <taxon>Spiralia</taxon>
        <taxon>Lophotrochozoa</taxon>
        <taxon>Mollusca</taxon>
        <taxon>Gastropoda</taxon>
        <taxon>Caenogastropoda</taxon>
        <taxon>Architaenioglossa</taxon>
        <taxon>Ampullarioidea</taxon>
        <taxon>Ampullariidae</taxon>
        <taxon>Pomacea</taxon>
    </lineage>
</organism>
<dbReference type="EMBL" id="PZQS01000001">
    <property type="protein sequence ID" value="PVD39027.1"/>
    <property type="molecule type" value="Genomic_DNA"/>
</dbReference>
<feature type="transmembrane region" description="Helical" evidence="1">
    <location>
        <begin position="115"/>
        <end position="138"/>
    </location>
</feature>
<keyword evidence="1" id="KW-1133">Transmembrane helix</keyword>
<evidence type="ECO:0000256" key="1">
    <source>
        <dbReference type="SAM" id="Phobius"/>
    </source>
</evidence>
<keyword evidence="1" id="KW-0812">Transmembrane</keyword>
<evidence type="ECO:0000313" key="2">
    <source>
        <dbReference type="EMBL" id="PVD39027.1"/>
    </source>
</evidence>
<proteinExistence type="predicted"/>
<dbReference type="Gene3D" id="1.20.1070.10">
    <property type="entry name" value="Rhodopsin 7-helix transmembrane proteins"/>
    <property type="match status" value="1"/>
</dbReference>
<keyword evidence="1" id="KW-0472">Membrane</keyword>
<protein>
    <recommendedName>
        <fullName evidence="4">G-protein coupled receptors family 1 profile domain-containing protein</fullName>
    </recommendedName>
</protein>
<feature type="transmembrane region" description="Helical" evidence="1">
    <location>
        <begin position="65"/>
        <end position="81"/>
    </location>
</feature>
<keyword evidence="3" id="KW-1185">Reference proteome</keyword>
<sequence length="180" mass="20323">MEAVMKGMTLTDVLRSSCSHGVVEVLATFFANTSRLLTVAVVAQRWVAVARPLSVSRWCSPRRRLVVLAGLAPLPLGYAGFESYGHWLYRTLCQQRFNTSLPEYGQYVRMWKSAMLSYLIFHAPLIAAILFLNAMLLYSVCTIRKVQTGNIGGSLTRTWPSQLQRQYDLDSRLCVDLYPP</sequence>
<dbReference type="AlphaFoldDB" id="A0A2T7Q060"/>
<reference evidence="2 3" key="1">
    <citation type="submission" date="2018-04" db="EMBL/GenBank/DDBJ databases">
        <title>The genome of golden apple snail Pomacea canaliculata provides insight into stress tolerance and invasive adaptation.</title>
        <authorList>
            <person name="Liu C."/>
            <person name="Liu B."/>
            <person name="Ren Y."/>
            <person name="Zhang Y."/>
            <person name="Wang H."/>
            <person name="Li S."/>
            <person name="Jiang F."/>
            <person name="Yin L."/>
            <person name="Zhang G."/>
            <person name="Qian W."/>
            <person name="Fan W."/>
        </authorList>
    </citation>
    <scope>NUCLEOTIDE SEQUENCE [LARGE SCALE GENOMIC DNA]</scope>
    <source>
        <strain evidence="2">SZHN2017</strain>
        <tissue evidence="2">Muscle</tissue>
    </source>
</reference>
<gene>
    <name evidence="2" type="ORF">C0Q70_01654</name>
</gene>
<evidence type="ECO:0000313" key="3">
    <source>
        <dbReference type="Proteomes" id="UP000245119"/>
    </source>
</evidence>